<evidence type="ECO:0000313" key="2">
    <source>
        <dbReference type="Proteomes" id="UP000054928"/>
    </source>
</evidence>
<name>A0A0P1AP76_PLAHL</name>
<evidence type="ECO:0000313" key="1">
    <source>
        <dbReference type="EMBL" id="CEG42884.1"/>
    </source>
</evidence>
<reference evidence="2" key="1">
    <citation type="submission" date="2014-09" db="EMBL/GenBank/DDBJ databases">
        <authorList>
            <person name="Sharma Rahul"/>
            <person name="Thines Marco"/>
        </authorList>
    </citation>
    <scope>NUCLEOTIDE SEQUENCE [LARGE SCALE GENOMIC DNA]</scope>
</reference>
<accession>A0A0P1AP76</accession>
<dbReference type="AlphaFoldDB" id="A0A0P1AP76"/>
<proteinExistence type="predicted"/>
<protein>
    <submittedName>
        <fullName evidence="1">Uncharacterized protein</fullName>
    </submittedName>
</protein>
<dbReference type="EMBL" id="CCYD01000645">
    <property type="protein sequence ID" value="CEG42884.1"/>
    <property type="molecule type" value="Genomic_DNA"/>
</dbReference>
<organism evidence="1 2">
    <name type="scientific">Plasmopara halstedii</name>
    <name type="common">Downy mildew of sunflower</name>
    <dbReference type="NCBI Taxonomy" id="4781"/>
    <lineage>
        <taxon>Eukaryota</taxon>
        <taxon>Sar</taxon>
        <taxon>Stramenopiles</taxon>
        <taxon>Oomycota</taxon>
        <taxon>Peronosporomycetes</taxon>
        <taxon>Peronosporales</taxon>
        <taxon>Peronosporaceae</taxon>
        <taxon>Plasmopara</taxon>
    </lineage>
</organism>
<dbReference type="GeneID" id="36408176"/>
<sequence>MRMTFVQLRMRQTDGLAVYDFDSLRVAQIDGNSLEVKTDNTKVSLSKISTKNHVLRVDSNRFWNSEVTL</sequence>
<keyword evidence="2" id="KW-1185">Reference proteome</keyword>
<dbReference type="Proteomes" id="UP000054928">
    <property type="component" value="Unassembled WGS sequence"/>
</dbReference>
<dbReference type="RefSeq" id="XP_024579253.1">
    <property type="nucleotide sequence ID" value="XM_024728813.1"/>
</dbReference>